<dbReference type="Pfam" id="PF02311">
    <property type="entry name" value="AraC_binding"/>
    <property type="match status" value="1"/>
</dbReference>
<gene>
    <name evidence="5" type="ORF">SAMN05444349_12139</name>
</gene>
<dbReference type="PANTHER" id="PTHR43280">
    <property type="entry name" value="ARAC-FAMILY TRANSCRIPTIONAL REGULATOR"/>
    <property type="match status" value="1"/>
</dbReference>
<keyword evidence="1" id="KW-0805">Transcription regulation</keyword>
<dbReference type="RefSeq" id="WP_025075136.1">
    <property type="nucleotide sequence ID" value="NZ_FQVD01000021.1"/>
</dbReference>
<name>A0A1M5BYW8_9BACE</name>
<protein>
    <submittedName>
        <fullName evidence="5">AraC-like ligand binding domain-containing protein</fullName>
    </submittedName>
</protein>
<accession>A0A1M5BYW8</accession>
<evidence type="ECO:0000259" key="4">
    <source>
        <dbReference type="PROSITE" id="PS01124"/>
    </source>
</evidence>
<evidence type="ECO:0000313" key="6">
    <source>
        <dbReference type="Proteomes" id="UP000184436"/>
    </source>
</evidence>
<organism evidence="5 6">
    <name type="scientific">Bacteroides faecichinchillae</name>
    <dbReference type="NCBI Taxonomy" id="871325"/>
    <lineage>
        <taxon>Bacteria</taxon>
        <taxon>Pseudomonadati</taxon>
        <taxon>Bacteroidota</taxon>
        <taxon>Bacteroidia</taxon>
        <taxon>Bacteroidales</taxon>
        <taxon>Bacteroidaceae</taxon>
        <taxon>Bacteroides</taxon>
    </lineage>
</organism>
<dbReference type="AlphaFoldDB" id="A0A1M5BYW8"/>
<dbReference type="SUPFAM" id="SSF51215">
    <property type="entry name" value="Regulatory protein AraC"/>
    <property type="match status" value="1"/>
</dbReference>
<sequence length="299" mass="34928">MNTIENRNIKYFSISNNDEAWGIVVTTVGSQLIPKHSSYPRSQHPKSHIFNPKNGRVLKEYQLIYISKGGGYFESQSCKRQRIEAGTMILLFPNEWHTYEPDIDTGWYEYWVGFKGVHIDNRVANGFFSPKCPLYHIGFSSSIIGLYEDIVNYTLEEKAGYQQIISSIVLYILGSVYYKKRNETFNDSFAVNKINEARTIMKQEIENNISPEGIAERLGVSYSWFRKMFKQYVDVSPAQYQANLRYLRSKELLDTTDMSIMDIAFKLNFENVGQFSTFFRKKEGIPPYQYRKEGHHIRK</sequence>
<dbReference type="InterPro" id="IPR018060">
    <property type="entry name" value="HTH_AraC"/>
</dbReference>
<dbReference type="Gene3D" id="1.10.10.60">
    <property type="entry name" value="Homeodomain-like"/>
    <property type="match status" value="2"/>
</dbReference>
<keyword evidence="6" id="KW-1185">Reference proteome</keyword>
<dbReference type="SUPFAM" id="SSF46689">
    <property type="entry name" value="Homeodomain-like"/>
    <property type="match status" value="2"/>
</dbReference>
<keyword evidence="2" id="KW-0238">DNA-binding</keyword>
<dbReference type="OrthoDB" id="9782911at2"/>
<dbReference type="InterPro" id="IPR009057">
    <property type="entry name" value="Homeodomain-like_sf"/>
</dbReference>
<dbReference type="InterPro" id="IPR037923">
    <property type="entry name" value="HTH-like"/>
</dbReference>
<dbReference type="PROSITE" id="PS01124">
    <property type="entry name" value="HTH_ARAC_FAMILY_2"/>
    <property type="match status" value="1"/>
</dbReference>
<evidence type="ECO:0000313" key="5">
    <source>
        <dbReference type="EMBL" id="SHF47596.1"/>
    </source>
</evidence>
<evidence type="ECO:0000256" key="2">
    <source>
        <dbReference type="ARBA" id="ARBA00023125"/>
    </source>
</evidence>
<dbReference type="Pfam" id="PF12833">
    <property type="entry name" value="HTH_18"/>
    <property type="match status" value="1"/>
</dbReference>
<dbReference type="InterPro" id="IPR003313">
    <property type="entry name" value="AraC-bd"/>
</dbReference>
<dbReference type="GO" id="GO:0043565">
    <property type="term" value="F:sequence-specific DNA binding"/>
    <property type="evidence" value="ECO:0007669"/>
    <property type="project" value="InterPro"/>
</dbReference>
<feature type="domain" description="HTH araC/xylS-type" evidence="4">
    <location>
        <begin position="195"/>
        <end position="293"/>
    </location>
</feature>
<dbReference type="SMART" id="SM00342">
    <property type="entry name" value="HTH_ARAC"/>
    <property type="match status" value="1"/>
</dbReference>
<evidence type="ECO:0000256" key="3">
    <source>
        <dbReference type="ARBA" id="ARBA00023163"/>
    </source>
</evidence>
<dbReference type="GO" id="GO:0003700">
    <property type="term" value="F:DNA-binding transcription factor activity"/>
    <property type="evidence" value="ECO:0007669"/>
    <property type="project" value="InterPro"/>
</dbReference>
<dbReference type="Proteomes" id="UP000184436">
    <property type="component" value="Unassembled WGS sequence"/>
</dbReference>
<evidence type="ECO:0000256" key="1">
    <source>
        <dbReference type="ARBA" id="ARBA00023015"/>
    </source>
</evidence>
<dbReference type="PANTHER" id="PTHR43280:SF30">
    <property type="entry name" value="MMSAB OPERON REGULATORY PROTEIN"/>
    <property type="match status" value="1"/>
</dbReference>
<keyword evidence="3" id="KW-0804">Transcription</keyword>
<reference evidence="5 6" key="1">
    <citation type="submission" date="2016-11" db="EMBL/GenBank/DDBJ databases">
        <authorList>
            <person name="Jaros S."/>
            <person name="Januszkiewicz K."/>
            <person name="Wedrychowicz H."/>
        </authorList>
    </citation>
    <scope>NUCLEOTIDE SEQUENCE [LARGE SCALE GENOMIC DNA]</scope>
    <source>
        <strain evidence="5 6">DSM 26883</strain>
    </source>
</reference>
<dbReference type="EMBL" id="FQVD01000021">
    <property type="protein sequence ID" value="SHF47596.1"/>
    <property type="molecule type" value="Genomic_DNA"/>
</dbReference>
<dbReference type="STRING" id="871325.SAMN05444349_12139"/>
<proteinExistence type="predicted"/>